<dbReference type="CDD" id="cd05402">
    <property type="entry name" value="NT_PAP_TUTase"/>
    <property type="match status" value="1"/>
</dbReference>
<dbReference type="PANTHER" id="PTHR12271">
    <property type="entry name" value="POLY A POLYMERASE CID PAP -RELATED"/>
    <property type="match status" value="1"/>
</dbReference>
<evidence type="ECO:0000313" key="3">
    <source>
        <dbReference type="Proteomes" id="UP000813824"/>
    </source>
</evidence>
<sequence>MHRHPWHTGTWSITYSRGLALRKARWPIGRPPISRGIVTGPSRAALQTSADRFCTDVDFLLSGIKKGELFIPDLAGVGSHASFVSNITAQEMFVVNNLTWHDGVLPAQIPSDIILTPIVSPPTNTPTRRHSMSSLWKQITSQLLLVFPDSHIRTPSNLKELLSDPRSPFLPVVVHPPIPFSVSLSVKEVDTLSKLLKDALRRDKQAQALVVLVRLWAETGKLRDTPTFWIPLMVLWFLRNPATKRYSYDWIPPIKGSSWQPGMNFGGSKVDENWPSSIMQYFAGFLRFYKDLQQKALIPPIAGENFTDDQLFPYFQRLSASLSEGHWIAFIAQAGQTLKALEINSPSGVFFATSLEAKRKGFDHDDFTLQQFYDTTRSSARAHLQRIRTIRRIENVLRDKFGPEYSLEQFGSTSYGVDTDTSDLDLVVVDPHSPIGVSEQTRVLPAIYSVNAAAQALRRAGFADVVPINAAVPIVKFKDPTTGLTGDINVNNRLGLSNSALINRYCALSPVLRPALTAIKAWANSLHLNDPGAKKGTPTFSSYTLALMTIAVLQTKGYLPNLHGNIRGRPKDREGEVFWVTHKRSIRIKCDLRFEQMKEWTPERQLSSVAETLRMWFKFWTEEFNYDRCLVDIREGGIVLRRTTPSTNFRSQFCYVANGKHNAEVKYGTEKAQRSKTSFVSGVINNTLDLTWDNWMEPPNWEDEPFIVVDPFVSIVVGVHARLPCRT</sequence>
<dbReference type="Gene3D" id="1.10.1410.10">
    <property type="match status" value="1"/>
</dbReference>
<dbReference type="GO" id="GO:0010605">
    <property type="term" value="P:negative regulation of macromolecule metabolic process"/>
    <property type="evidence" value="ECO:0007669"/>
    <property type="project" value="UniProtKB-ARBA"/>
</dbReference>
<dbReference type="EMBL" id="JAEVFJ010000007">
    <property type="protein sequence ID" value="KAH8103324.1"/>
    <property type="molecule type" value="Genomic_DNA"/>
</dbReference>
<dbReference type="Gene3D" id="3.30.460.10">
    <property type="entry name" value="Beta Polymerase, domain 2"/>
    <property type="match status" value="1"/>
</dbReference>
<name>A0A8K0XS71_9AGAR</name>
<feature type="domain" description="Poly(A) RNA polymerase mitochondrial-like central palm" evidence="1">
    <location>
        <begin position="369"/>
        <end position="506"/>
    </location>
</feature>
<evidence type="ECO:0000313" key="2">
    <source>
        <dbReference type="EMBL" id="KAH8103324.1"/>
    </source>
</evidence>
<evidence type="ECO:0000259" key="1">
    <source>
        <dbReference type="Pfam" id="PF22600"/>
    </source>
</evidence>
<dbReference type="SUPFAM" id="SSF81631">
    <property type="entry name" value="PAP/OAS1 substrate-binding domain"/>
    <property type="match status" value="1"/>
</dbReference>
<dbReference type="InterPro" id="IPR043519">
    <property type="entry name" value="NT_sf"/>
</dbReference>
<gene>
    <name evidence="2" type="ORF">BXZ70DRAFT_925042</name>
</gene>
<dbReference type="OrthoDB" id="2274644at2759"/>
<comment type="caution">
    <text evidence="2">The sequence shown here is derived from an EMBL/GenBank/DDBJ whole genome shotgun (WGS) entry which is preliminary data.</text>
</comment>
<keyword evidence="3" id="KW-1185">Reference proteome</keyword>
<organism evidence="2 3">
    <name type="scientific">Cristinia sonorae</name>
    <dbReference type="NCBI Taxonomy" id="1940300"/>
    <lineage>
        <taxon>Eukaryota</taxon>
        <taxon>Fungi</taxon>
        <taxon>Dikarya</taxon>
        <taxon>Basidiomycota</taxon>
        <taxon>Agaricomycotina</taxon>
        <taxon>Agaricomycetes</taxon>
        <taxon>Agaricomycetidae</taxon>
        <taxon>Agaricales</taxon>
        <taxon>Pleurotineae</taxon>
        <taxon>Stephanosporaceae</taxon>
        <taxon>Cristinia</taxon>
    </lineage>
</organism>
<dbReference type="GO" id="GO:0005737">
    <property type="term" value="C:cytoplasm"/>
    <property type="evidence" value="ECO:0007669"/>
    <property type="project" value="UniProtKB-SubCell"/>
</dbReference>
<accession>A0A8K0XS71</accession>
<dbReference type="AlphaFoldDB" id="A0A8K0XS71"/>
<dbReference type="PANTHER" id="PTHR12271:SF40">
    <property type="entry name" value="POLY(A) RNA POLYMERASE GLD2"/>
    <property type="match status" value="1"/>
</dbReference>
<proteinExistence type="predicted"/>
<dbReference type="InterPro" id="IPR054708">
    <property type="entry name" value="MTPAP-like_central"/>
</dbReference>
<dbReference type="Pfam" id="PF22600">
    <property type="entry name" value="MTPAP-like_central"/>
    <property type="match status" value="1"/>
</dbReference>
<reference evidence="2" key="1">
    <citation type="journal article" date="2021" name="New Phytol.">
        <title>Evolutionary innovations through gain and loss of genes in the ectomycorrhizal Boletales.</title>
        <authorList>
            <person name="Wu G."/>
            <person name="Miyauchi S."/>
            <person name="Morin E."/>
            <person name="Kuo A."/>
            <person name="Drula E."/>
            <person name="Varga T."/>
            <person name="Kohler A."/>
            <person name="Feng B."/>
            <person name="Cao Y."/>
            <person name="Lipzen A."/>
            <person name="Daum C."/>
            <person name="Hundley H."/>
            <person name="Pangilinan J."/>
            <person name="Johnson J."/>
            <person name="Barry K."/>
            <person name="LaButti K."/>
            <person name="Ng V."/>
            <person name="Ahrendt S."/>
            <person name="Min B."/>
            <person name="Choi I.G."/>
            <person name="Park H."/>
            <person name="Plett J.M."/>
            <person name="Magnuson J."/>
            <person name="Spatafora J.W."/>
            <person name="Nagy L.G."/>
            <person name="Henrissat B."/>
            <person name="Grigoriev I.V."/>
            <person name="Yang Z.L."/>
            <person name="Xu J."/>
            <person name="Martin F.M."/>
        </authorList>
    </citation>
    <scope>NUCLEOTIDE SEQUENCE</scope>
    <source>
        <strain evidence="2">KKN 215</strain>
    </source>
</reference>
<dbReference type="SUPFAM" id="SSF81301">
    <property type="entry name" value="Nucleotidyltransferase"/>
    <property type="match status" value="1"/>
</dbReference>
<dbReference type="GO" id="GO:0046872">
    <property type="term" value="F:metal ion binding"/>
    <property type="evidence" value="ECO:0007669"/>
    <property type="project" value="UniProtKB-KW"/>
</dbReference>
<protein>
    <recommendedName>
        <fullName evidence="1">Poly(A) RNA polymerase mitochondrial-like central palm domain-containing protein</fullName>
    </recommendedName>
</protein>
<dbReference type="GO" id="GO:0031123">
    <property type="term" value="P:RNA 3'-end processing"/>
    <property type="evidence" value="ECO:0007669"/>
    <property type="project" value="TreeGrafter"/>
</dbReference>
<dbReference type="GO" id="GO:1990817">
    <property type="term" value="F:poly(A) RNA polymerase activity"/>
    <property type="evidence" value="ECO:0007669"/>
    <property type="project" value="UniProtKB-EC"/>
</dbReference>
<dbReference type="Proteomes" id="UP000813824">
    <property type="component" value="Unassembled WGS sequence"/>
</dbReference>